<organism evidence="2 3">
    <name type="scientific">Oryza meyeriana var. granulata</name>
    <dbReference type="NCBI Taxonomy" id="110450"/>
    <lineage>
        <taxon>Eukaryota</taxon>
        <taxon>Viridiplantae</taxon>
        <taxon>Streptophyta</taxon>
        <taxon>Embryophyta</taxon>
        <taxon>Tracheophyta</taxon>
        <taxon>Spermatophyta</taxon>
        <taxon>Magnoliopsida</taxon>
        <taxon>Liliopsida</taxon>
        <taxon>Poales</taxon>
        <taxon>Poaceae</taxon>
        <taxon>BOP clade</taxon>
        <taxon>Oryzoideae</taxon>
        <taxon>Oryzeae</taxon>
        <taxon>Oryzinae</taxon>
        <taxon>Oryza</taxon>
        <taxon>Oryza meyeriana</taxon>
    </lineage>
</organism>
<feature type="region of interest" description="Disordered" evidence="1">
    <location>
        <begin position="1"/>
        <end position="28"/>
    </location>
</feature>
<dbReference type="AlphaFoldDB" id="A0A6G1BYX0"/>
<protein>
    <submittedName>
        <fullName evidence="2">Uncharacterized protein</fullName>
    </submittedName>
</protein>
<gene>
    <name evidence="2" type="ORF">E2562_016869</name>
</gene>
<evidence type="ECO:0000313" key="2">
    <source>
        <dbReference type="EMBL" id="KAF0892573.1"/>
    </source>
</evidence>
<dbReference type="EMBL" id="SPHZ02000011">
    <property type="protein sequence ID" value="KAF0892573.1"/>
    <property type="molecule type" value="Genomic_DNA"/>
</dbReference>
<comment type="caution">
    <text evidence="2">The sequence shown here is derived from an EMBL/GenBank/DDBJ whole genome shotgun (WGS) entry which is preliminary data.</text>
</comment>
<proteinExistence type="predicted"/>
<keyword evidence="3" id="KW-1185">Reference proteome</keyword>
<name>A0A6G1BYX0_9ORYZ</name>
<accession>A0A6G1BYX0</accession>
<sequence>MGLSGRNTARRERWGAAPSSSATDEVEEPYLIPALVNDVAKLHDKGRAHGLGDGERIADGPLREGLRRDEAGEAERGEGLGEVSMEV</sequence>
<reference evidence="2 3" key="1">
    <citation type="submission" date="2019-11" db="EMBL/GenBank/DDBJ databases">
        <title>Whole genome sequence of Oryza granulata.</title>
        <authorList>
            <person name="Li W."/>
        </authorList>
    </citation>
    <scope>NUCLEOTIDE SEQUENCE [LARGE SCALE GENOMIC DNA]</scope>
    <source>
        <strain evidence="3">cv. Menghai</strain>
        <tissue evidence="2">Leaf</tissue>
    </source>
</reference>
<evidence type="ECO:0000256" key="1">
    <source>
        <dbReference type="SAM" id="MobiDB-lite"/>
    </source>
</evidence>
<feature type="compositionally biased region" description="Basic and acidic residues" evidence="1">
    <location>
        <begin position="46"/>
        <end position="79"/>
    </location>
</feature>
<feature type="region of interest" description="Disordered" evidence="1">
    <location>
        <begin position="46"/>
        <end position="87"/>
    </location>
</feature>
<dbReference type="Proteomes" id="UP000479710">
    <property type="component" value="Unassembled WGS sequence"/>
</dbReference>
<evidence type="ECO:0000313" key="3">
    <source>
        <dbReference type="Proteomes" id="UP000479710"/>
    </source>
</evidence>